<dbReference type="CDD" id="cd07023">
    <property type="entry name" value="S49_Sppa_N_C"/>
    <property type="match status" value="1"/>
</dbReference>
<dbReference type="RefSeq" id="WP_133534793.1">
    <property type="nucleotide sequence ID" value="NZ_SNYH01000001.1"/>
</dbReference>
<dbReference type="InterPro" id="IPR029045">
    <property type="entry name" value="ClpP/crotonase-like_dom_sf"/>
</dbReference>
<comment type="caution">
    <text evidence="9">The sequence shown here is derived from an EMBL/GenBank/DDBJ whole genome shotgun (WGS) entry which is preliminary data.</text>
</comment>
<protein>
    <submittedName>
        <fullName evidence="9">Protease-4</fullName>
    </submittedName>
</protein>
<dbReference type="GO" id="GO:0016020">
    <property type="term" value="C:membrane"/>
    <property type="evidence" value="ECO:0007669"/>
    <property type="project" value="UniProtKB-SubCell"/>
</dbReference>
<evidence type="ECO:0000256" key="2">
    <source>
        <dbReference type="ARBA" id="ARBA00008683"/>
    </source>
</evidence>
<dbReference type="InterPro" id="IPR004634">
    <property type="entry name" value="Pept_S49_pIV"/>
</dbReference>
<dbReference type="PANTHER" id="PTHR33209:SF1">
    <property type="entry name" value="PEPTIDASE S49 DOMAIN-CONTAINING PROTEIN"/>
    <property type="match status" value="1"/>
</dbReference>
<dbReference type="OrthoDB" id="9764363at2"/>
<evidence type="ECO:0000256" key="6">
    <source>
        <dbReference type="ARBA" id="ARBA00023136"/>
    </source>
</evidence>
<evidence type="ECO:0000313" key="10">
    <source>
        <dbReference type="Proteomes" id="UP000295390"/>
    </source>
</evidence>
<proteinExistence type="inferred from homology"/>
<dbReference type="PIRSF" id="PIRSF001217">
    <property type="entry name" value="Protease_4_SppA"/>
    <property type="match status" value="1"/>
</dbReference>
<evidence type="ECO:0000256" key="1">
    <source>
        <dbReference type="ARBA" id="ARBA00004370"/>
    </source>
</evidence>
<dbReference type="EMBL" id="SNYH01000001">
    <property type="protein sequence ID" value="TDQ30281.1"/>
    <property type="molecule type" value="Genomic_DNA"/>
</dbReference>
<evidence type="ECO:0000256" key="4">
    <source>
        <dbReference type="ARBA" id="ARBA00022801"/>
    </source>
</evidence>
<comment type="subcellular location">
    <subcellularLocation>
        <location evidence="1">Membrane</location>
    </subcellularLocation>
</comment>
<dbReference type="Gene3D" id="3.90.226.10">
    <property type="entry name" value="2-enoyl-CoA Hydratase, Chain A, domain 1"/>
    <property type="match status" value="3"/>
</dbReference>
<dbReference type="AlphaFoldDB" id="A0A4R6TJE3"/>
<dbReference type="InterPro" id="IPR002142">
    <property type="entry name" value="Peptidase_S49"/>
</dbReference>
<dbReference type="Proteomes" id="UP000295390">
    <property type="component" value="Unassembled WGS sequence"/>
</dbReference>
<keyword evidence="3 9" id="KW-0645">Protease</keyword>
<evidence type="ECO:0000256" key="5">
    <source>
        <dbReference type="ARBA" id="ARBA00022825"/>
    </source>
</evidence>
<feature type="domain" description="Peptidase S49" evidence="8">
    <location>
        <begin position="121"/>
        <end position="269"/>
    </location>
</feature>
<dbReference type="GO" id="GO:0006465">
    <property type="term" value="P:signal peptide processing"/>
    <property type="evidence" value="ECO:0007669"/>
    <property type="project" value="InterPro"/>
</dbReference>
<dbReference type="InterPro" id="IPR047272">
    <property type="entry name" value="S49_SppA_C"/>
</dbReference>
<evidence type="ECO:0000256" key="7">
    <source>
        <dbReference type="PIRSR" id="PIRSR001217-1"/>
    </source>
</evidence>
<dbReference type="Pfam" id="PF01343">
    <property type="entry name" value="Peptidase_S49"/>
    <property type="match status" value="2"/>
</dbReference>
<dbReference type="NCBIfam" id="TIGR00705">
    <property type="entry name" value="SppA_67K"/>
    <property type="match status" value="1"/>
</dbReference>
<comment type="similarity">
    <text evidence="2">Belongs to the peptidase S49 family.</text>
</comment>
<feature type="domain" description="Peptidase S49" evidence="8">
    <location>
        <begin position="364"/>
        <end position="513"/>
    </location>
</feature>
<gene>
    <name evidence="9" type="ORF">DFQ07_0621</name>
</gene>
<keyword evidence="10" id="KW-1185">Reference proteome</keyword>
<dbReference type="InterPro" id="IPR047217">
    <property type="entry name" value="S49_SppA_67K_type_N"/>
</dbReference>
<feature type="active site" description="Nucleophile" evidence="7">
    <location>
        <position position="380"/>
    </location>
</feature>
<accession>A0A4R6TJE3</accession>
<evidence type="ECO:0000313" key="9">
    <source>
        <dbReference type="EMBL" id="TDQ30281.1"/>
    </source>
</evidence>
<evidence type="ECO:0000259" key="8">
    <source>
        <dbReference type="Pfam" id="PF01343"/>
    </source>
</evidence>
<dbReference type="SUPFAM" id="SSF52096">
    <property type="entry name" value="ClpP/crotonase"/>
    <property type="match status" value="2"/>
</dbReference>
<dbReference type="NCBIfam" id="TIGR00706">
    <property type="entry name" value="SppA_dom"/>
    <property type="match status" value="1"/>
</dbReference>
<organism evidence="9 10">
    <name type="scientific">Tenacibaculum caenipelagi</name>
    <dbReference type="NCBI Taxonomy" id="1325435"/>
    <lineage>
        <taxon>Bacteria</taxon>
        <taxon>Pseudomonadati</taxon>
        <taxon>Bacteroidota</taxon>
        <taxon>Flavobacteriia</taxon>
        <taxon>Flavobacteriales</taxon>
        <taxon>Flavobacteriaceae</taxon>
        <taxon>Tenacibaculum</taxon>
    </lineage>
</organism>
<dbReference type="CDD" id="cd07018">
    <property type="entry name" value="S49_SppA_67K_type"/>
    <property type="match status" value="1"/>
</dbReference>
<feature type="active site" description="Proton donor/acceptor" evidence="7">
    <location>
        <position position="189"/>
    </location>
</feature>
<name>A0A4R6TJE3_9FLAO</name>
<keyword evidence="5" id="KW-0720">Serine protease</keyword>
<dbReference type="InterPro" id="IPR004635">
    <property type="entry name" value="Pept_S49_SppA"/>
</dbReference>
<sequence length="581" mass="65081">MKFLRNLLASILGFFIAIFLLFIFFIAIASIIGAEEKVVIKSNSVLELDLSTPVKDYAPKEDNPIAEALELTDEKLALNKIINAIENAKTDERIKGISIKSTYINAGIAQTQAIRNKIEEFKESGKFVYAYNDIYTQKNYYLSSVADSLFLNPIGAIDFRGLSTEILYFKDFEDKYGIKMEVIRHGKYKSAVEPFLQNEMSEANREQTSSFLKSIWSEITEDISKSRNISIEKLNAIADNSGSRNAELSKENNLIDASIYKDEYKKKLDHISNGKTNTISLEDYISSGKGRISSTSKNKIAVIYAQGDIMYGEGNENYIGQGIINKAITKAREDKSVKAIVLRVNSPGGSALASELIWRELELTKKEKPIVVSMGNYAASGGYYIACNANKIIAEPTTITGSIGVFGAIPNFSQFTDNIGINAERVSTNNSPFYSVFEPMDKKFYDVTKEGIEQVYTTFVNRVSAGRNMSFEQVNEIAQGRVWTGKEAIEKGLVDQLGSLDDAIKVAAELAEVEDYRVRNYPNYKTDLKEALKLSPFSKVSKEEVLKEALGNENYQLYYNLQKMKNLKGIQARIPFIFQIK</sequence>
<keyword evidence="6" id="KW-0472">Membrane</keyword>
<dbReference type="GO" id="GO:0008236">
    <property type="term" value="F:serine-type peptidase activity"/>
    <property type="evidence" value="ECO:0007669"/>
    <property type="project" value="UniProtKB-KW"/>
</dbReference>
<evidence type="ECO:0000256" key="3">
    <source>
        <dbReference type="ARBA" id="ARBA00022670"/>
    </source>
</evidence>
<dbReference type="PANTHER" id="PTHR33209">
    <property type="entry name" value="PROTEASE 4"/>
    <property type="match status" value="1"/>
</dbReference>
<keyword evidence="4" id="KW-0378">Hydrolase</keyword>
<reference evidence="9 10" key="1">
    <citation type="submission" date="2019-03" db="EMBL/GenBank/DDBJ databases">
        <title>Genomic Encyclopedia of Type Strains, Phase III (KMG-III): the genomes of soil and plant-associated and newly described type strains.</title>
        <authorList>
            <person name="Whitman W."/>
        </authorList>
    </citation>
    <scope>NUCLEOTIDE SEQUENCE [LARGE SCALE GENOMIC DNA]</scope>
    <source>
        <strain evidence="9 10">CECT 8283</strain>
    </source>
</reference>